<gene>
    <name evidence="1" type="ORF">EAG_14421</name>
</gene>
<reference evidence="1 2" key="1">
    <citation type="journal article" date="2010" name="Science">
        <title>Genomic comparison of the ants Camponotus floridanus and Harpegnathos saltator.</title>
        <authorList>
            <person name="Bonasio R."/>
            <person name="Zhang G."/>
            <person name="Ye C."/>
            <person name="Mutti N.S."/>
            <person name="Fang X."/>
            <person name="Qin N."/>
            <person name="Donahue G."/>
            <person name="Yang P."/>
            <person name="Li Q."/>
            <person name="Li C."/>
            <person name="Zhang P."/>
            <person name="Huang Z."/>
            <person name="Berger S.L."/>
            <person name="Reinberg D."/>
            <person name="Wang J."/>
            <person name="Liebig J."/>
        </authorList>
    </citation>
    <scope>NUCLEOTIDE SEQUENCE [LARGE SCALE GENOMIC DNA]</scope>
    <source>
        <strain evidence="2">C129</strain>
    </source>
</reference>
<accession>E2A4Z5</accession>
<dbReference type="InParanoid" id="E2A4Z5"/>
<protein>
    <submittedName>
        <fullName evidence="1">Uncharacterized protein</fullName>
    </submittedName>
</protein>
<organism evidence="2">
    <name type="scientific">Camponotus floridanus</name>
    <name type="common">Florida carpenter ant</name>
    <dbReference type="NCBI Taxonomy" id="104421"/>
    <lineage>
        <taxon>Eukaryota</taxon>
        <taxon>Metazoa</taxon>
        <taxon>Ecdysozoa</taxon>
        <taxon>Arthropoda</taxon>
        <taxon>Hexapoda</taxon>
        <taxon>Insecta</taxon>
        <taxon>Pterygota</taxon>
        <taxon>Neoptera</taxon>
        <taxon>Endopterygota</taxon>
        <taxon>Hymenoptera</taxon>
        <taxon>Apocrita</taxon>
        <taxon>Aculeata</taxon>
        <taxon>Formicoidea</taxon>
        <taxon>Formicidae</taxon>
        <taxon>Formicinae</taxon>
        <taxon>Camponotus</taxon>
    </lineage>
</organism>
<evidence type="ECO:0000313" key="2">
    <source>
        <dbReference type="Proteomes" id="UP000000311"/>
    </source>
</evidence>
<proteinExistence type="predicted"/>
<evidence type="ECO:0000313" key="1">
    <source>
        <dbReference type="EMBL" id="EFN71482.1"/>
    </source>
</evidence>
<dbReference type="Proteomes" id="UP000000311">
    <property type="component" value="Unassembled WGS sequence"/>
</dbReference>
<sequence>MAAKRSTSALLATHGGGLSETESIFALLILSGCLFPTSAGDYQARVSHICLPTDEPSDRVAQLAATTCVLPFEPLLPYSMI</sequence>
<dbReference type="PROSITE" id="PS51257">
    <property type="entry name" value="PROKAR_LIPOPROTEIN"/>
    <property type="match status" value="1"/>
</dbReference>
<name>E2A4Z5_CAMFO</name>
<dbReference type="AlphaFoldDB" id="E2A4Z5"/>
<dbReference type="EMBL" id="GL436778">
    <property type="protein sequence ID" value="EFN71482.1"/>
    <property type="molecule type" value="Genomic_DNA"/>
</dbReference>
<keyword evidence="2" id="KW-1185">Reference proteome</keyword>